<feature type="compositionally biased region" description="Basic and acidic residues" evidence="4">
    <location>
        <begin position="564"/>
        <end position="588"/>
    </location>
</feature>
<dbReference type="AlphaFoldDB" id="A0A1L8E2V5"/>
<evidence type="ECO:0000256" key="1">
    <source>
        <dbReference type="ARBA" id="ARBA00022737"/>
    </source>
</evidence>
<evidence type="ECO:0000256" key="4">
    <source>
        <dbReference type="SAM" id="MobiDB-lite"/>
    </source>
</evidence>
<dbReference type="GO" id="GO:0003723">
    <property type="term" value="F:RNA binding"/>
    <property type="evidence" value="ECO:0007669"/>
    <property type="project" value="UniProtKB-UniRule"/>
</dbReference>
<feature type="domain" description="RRM" evidence="5">
    <location>
        <begin position="718"/>
        <end position="794"/>
    </location>
</feature>
<dbReference type="PANTHER" id="PTHR23236">
    <property type="entry name" value="EUKARYOTIC TRANSLATION INITIATION FACTOR 4B/4H"/>
    <property type="match status" value="1"/>
</dbReference>
<accession>A0A1L8E2V5</accession>
<keyword evidence="2 3" id="KW-0694">RNA-binding</keyword>
<evidence type="ECO:0000259" key="5">
    <source>
        <dbReference type="PROSITE" id="PS50102"/>
    </source>
</evidence>
<dbReference type="SUPFAM" id="SSF48452">
    <property type="entry name" value="TPR-like"/>
    <property type="match status" value="1"/>
</dbReference>
<dbReference type="InterPro" id="IPR035979">
    <property type="entry name" value="RBD_domain_sf"/>
</dbReference>
<feature type="region of interest" description="Disordered" evidence="4">
    <location>
        <begin position="1"/>
        <end position="23"/>
    </location>
</feature>
<dbReference type="InterPro" id="IPR011990">
    <property type="entry name" value="TPR-like_helical_dom_sf"/>
</dbReference>
<dbReference type="InterPro" id="IPR000504">
    <property type="entry name" value="RRM_dom"/>
</dbReference>
<dbReference type="EMBL" id="GFDF01001026">
    <property type="protein sequence ID" value="JAV13058.1"/>
    <property type="molecule type" value="Transcribed_RNA"/>
</dbReference>
<dbReference type="Pfam" id="PF00076">
    <property type="entry name" value="RRM_1"/>
    <property type="match status" value="2"/>
</dbReference>
<name>A0A1L8E2V5_9DIPT</name>
<feature type="region of interest" description="Disordered" evidence="4">
    <location>
        <begin position="564"/>
        <end position="596"/>
    </location>
</feature>
<feature type="domain" description="RRM" evidence="5">
    <location>
        <begin position="625"/>
        <end position="700"/>
    </location>
</feature>
<evidence type="ECO:0000256" key="3">
    <source>
        <dbReference type="PROSITE-ProRule" id="PRU00176"/>
    </source>
</evidence>
<sequence>MQEIEEAEDVDMESSSSEEDTECDQWFDTNSFSCSVGGRYRPDLSSMSTEDVERYSQIMGRFMEADDPDSVVSQKKDYWCLMDLAFYMDNLEMIRKCCKTALRKFGYEEMKLLVWLYRELYEWETTKDDTILESIYSIFREALSQKYSSIVVYKFIHFAPYSAHKEEIWQYILDVYVYDFTATAKYVSFWKDFYMEDPPDSKEKYQRIVEVYKAALAIPHVDSDQTLRDFRELCDESPDTLDVNWKEIEEIHSVADSKLGSILEHEGNIVSTADLEKSRMYRKYLESPDTAGFPRKWIQFIYERMVADCSAIPGCWIAYIRYRQDMTVDVADSSGWFFNQSPFDIANRGLVFARPSEQLYSLKMELLENDNFSATSLLSVMESALRADFPSPDPITNLWIEYLTILRRHVDLQSDQGRDVLRRNFENAWESLSTQWGNLADQNGEILKIWGTLEYRDLGDAAKGKSLWNEVMSFGENSTRSATWLEFIHLEERANPTGARKIFKKAIKMPELMDPEVLAGAWVRFERLHGSRENLQYCQSLSEDILVEYKKNVEAENRKYAAMEKKNAQRWEQKNPKDLKRKSREGQAKDLTPTKKQKIEKLPTIPKVDVATPSSSTRDPTKDNVTIFVSNLDYSITQEEIQDAFSELQIVNCDMVKSASGKNRGFCYIELESEEKVKEALQFDRRPINGRPVYISGCAREKTQRGKIFKYSEELEPTKLFVKGCGAATKEELEEIFKPYGEIKDIRVVFHKNGNPKGIAYVEFMEESAASVALLKVDQYKMGKNVLSVAISAPPQRGVPKTVAKVESLGAAKRQVHPGEMRPRMAFIPRAVQQKSINNGQ</sequence>
<dbReference type="SUPFAM" id="SSF54928">
    <property type="entry name" value="RNA-binding domain, RBD"/>
    <property type="match status" value="2"/>
</dbReference>
<reference evidence="6" key="1">
    <citation type="submission" date="2016-12" db="EMBL/GenBank/DDBJ databases">
        <title>An insight into the sialome and mialome of the sand fly, Nyssomyia neivai.</title>
        <authorList>
            <person name="Sebastian V."/>
            <person name="Goulart T.M."/>
            <person name="Oliveira W."/>
            <person name="Calvo E."/>
            <person name="Oliveira L.F."/>
            <person name="Pinto M.C."/>
            <person name="Rosselino A.M."/>
            <person name="Ribeiro J.M."/>
        </authorList>
    </citation>
    <scope>NUCLEOTIDE SEQUENCE</scope>
</reference>
<protein>
    <submittedName>
        <fullName evidence="6">Putative squamous cell carcinoma antigen recognized by t-cells 3</fullName>
    </submittedName>
</protein>
<proteinExistence type="predicted"/>
<dbReference type="PROSITE" id="PS50102">
    <property type="entry name" value="RRM"/>
    <property type="match status" value="2"/>
</dbReference>
<dbReference type="Gene3D" id="1.25.40.10">
    <property type="entry name" value="Tetratricopeptide repeat domain"/>
    <property type="match status" value="2"/>
</dbReference>
<dbReference type="PANTHER" id="PTHR23236:SF119">
    <property type="entry name" value="NUCLEAR RNA-BINDING PROTEIN SART-3"/>
    <property type="match status" value="1"/>
</dbReference>
<evidence type="ECO:0000256" key="2">
    <source>
        <dbReference type="ARBA" id="ARBA00022884"/>
    </source>
</evidence>
<keyword evidence="1" id="KW-0677">Repeat</keyword>
<dbReference type="InterPro" id="IPR012677">
    <property type="entry name" value="Nucleotide-bd_a/b_plait_sf"/>
</dbReference>
<dbReference type="SMART" id="SM00360">
    <property type="entry name" value="RRM"/>
    <property type="match status" value="2"/>
</dbReference>
<organism evidence="6">
    <name type="scientific">Nyssomyia neivai</name>
    <dbReference type="NCBI Taxonomy" id="330878"/>
    <lineage>
        <taxon>Eukaryota</taxon>
        <taxon>Metazoa</taxon>
        <taxon>Ecdysozoa</taxon>
        <taxon>Arthropoda</taxon>
        <taxon>Hexapoda</taxon>
        <taxon>Insecta</taxon>
        <taxon>Pterygota</taxon>
        <taxon>Neoptera</taxon>
        <taxon>Endopterygota</taxon>
        <taxon>Diptera</taxon>
        <taxon>Nematocera</taxon>
        <taxon>Psychodoidea</taxon>
        <taxon>Psychodidae</taxon>
        <taxon>Nyssomyia</taxon>
    </lineage>
</organism>
<evidence type="ECO:0000313" key="6">
    <source>
        <dbReference type="EMBL" id="JAV13058.1"/>
    </source>
</evidence>
<dbReference type="Gene3D" id="3.30.70.330">
    <property type="match status" value="2"/>
</dbReference>